<dbReference type="GO" id="GO:0007165">
    <property type="term" value="P:signal transduction"/>
    <property type="evidence" value="ECO:0007669"/>
    <property type="project" value="UniProtKB-KW"/>
</dbReference>
<dbReference type="InterPro" id="IPR004117">
    <property type="entry name" value="7tm6_olfct_rcpt"/>
</dbReference>
<organism evidence="10">
    <name type="scientific">Leucinodes orbonalis</name>
    <dbReference type="NCBI Taxonomy" id="711050"/>
    <lineage>
        <taxon>Eukaryota</taxon>
        <taxon>Metazoa</taxon>
        <taxon>Ecdysozoa</taxon>
        <taxon>Arthropoda</taxon>
        <taxon>Hexapoda</taxon>
        <taxon>Insecta</taxon>
        <taxon>Pterygota</taxon>
        <taxon>Neoptera</taxon>
        <taxon>Endopterygota</taxon>
        <taxon>Lepidoptera</taxon>
        <taxon>Glossata</taxon>
        <taxon>Ditrysia</taxon>
        <taxon>Pyraloidea</taxon>
        <taxon>Crambidae</taxon>
        <taxon>Spilomelinae</taxon>
        <taxon>Leucinodes</taxon>
    </lineage>
</organism>
<dbReference type="GO" id="GO:0004984">
    <property type="term" value="F:olfactory receptor activity"/>
    <property type="evidence" value="ECO:0007669"/>
    <property type="project" value="InterPro"/>
</dbReference>
<accession>A0AAU0QMQ6</accession>
<evidence type="ECO:0000256" key="3">
    <source>
        <dbReference type="ARBA" id="ARBA00022606"/>
    </source>
</evidence>
<dbReference type="PANTHER" id="PTHR21137:SF35">
    <property type="entry name" value="ODORANT RECEPTOR 19A-RELATED"/>
    <property type="match status" value="1"/>
</dbReference>
<keyword evidence="8 10" id="KW-0675">Receptor</keyword>
<reference evidence="10" key="1">
    <citation type="submission" date="2023-05" db="EMBL/GenBank/DDBJ databases">
        <authorList>
            <person name="Pathak J."/>
            <person name="Thiruvengadam V."/>
            <person name="Gracy G.R."/>
            <person name="M M."/>
        </authorList>
    </citation>
    <scope>NUCLEOTIDE SEQUENCE</scope>
    <source>
        <tissue evidence="10">Head and antenna</tissue>
    </source>
</reference>
<dbReference type="GO" id="GO:0005549">
    <property type="term" value="F:odorant binding"/>
    <property type="evidence" value="ECO:0007669"/>
    <property type="project" value="InterPro"/>
</dbReference>
<dbReference type="Pfam" id="PF02949">
    <property type="entry name" value="7tm_6"/>
    <property type="match status" value="1"/>
</dbReference>
<evidence type="ECO:0000256" key="2">
    <source>
        <dbReference type="ARBA" id="ARBA00022475"/>
    </source>
</evidence>
<protein>
    <submittedName>
        <fullName evidence="10">Odorant receptor</fullName>
    </submittedName>
</protein>
<keyword evidence="9" id="KW-0807">Transducer</keyword>
<dbReference type="EMBL" id="OQ970398">
    <property type="protein sequence ID" value="WPO56505.1"/>
    <property type="molecule type" value="mRNA"/>
</dbReference>
<keyword evidence="4" id="KW-0812">Transmembrane</keyword>
<proteinExistence type="evidence at transcript level"/>
<dbReference type="PANTHER" id="PTHR21137">
    <property type="entry name" value="ODORANT RECEPTOR"/>
    <property type="match status" value="1"/>
</dbReference>
<evidence type="ECO:0000256" key="4">
    <source>
        <dbReference type="ARBA" id="ARBA00022692"/>
    </source>
</evidence>
<evidence type="ECO:0000256" key="9">
    <source>
        <dbReference type="ARBA" id="ARBA00023224"/>
    </source>
</evidence>
<sequence length="90" mass="10112">MFSVSLTILLYSWPAEVLSGANAGVADAAYNSLWYVSDLKSRRLILLIITRSVYPVYLKGFSFFNITLETYIKLITTAYSYVSVLSQAKN</sequence>
<keyword evidence="5" id="KW-0552">Olfaction</keyword>
<comment type="subcellular location">
    <subcellularLocation>
        <location evidence="1">Cell membrane</location>
        <topology evidence="1">Multi-pass membrane protein</topology>
    </subcellularLocation>
</comment>
<evidence type="ECO:0000313" key="10">
    <source>
        <dbReference type="EMBL" id="WPO56505.1"/>
    </source>
</evidence>
<evidence type="ECO:0000256" key="5">
    <source>
        <dbReference type="ARBA" id="ARBA00022725"/>
    </source>
</evidence>
<evidence type="ECO:0000256" key="7">
    <source>
        <dbReference type="ARBA" id="ARBA00023136"/>
    </source>
</evidence>
<keyword evidence="2" id="KW-1003">Cell membrane</keyword>
<keyword evidence="6" id="KW-1133">Transmembrane helix</keyword>
<name>A0AAU0QMQ6_9NEOP</name>
<evidence type="ECO:0000256" key="8">
    <source>
        <dbReference type="ARBA" id="ARBA00023170"/>
    </source>
</evidence>
<keyword evidence="7" id="KW-0472">Membrane</keyword>
<keyword evidence="3" id="KW-0716">Sensory transduction</keyword>
<dbReference type="GO" id="GO:0005886">
    <property type="term" value="C:plasma membrane"/>
    <property type="evidence" value="ECO:0007669"/>
    <property type="project" value="UniProtKB-SubCell"/>
</dbReference>
<dbReference type="AlphaFoldDB" id="A0AAU0QMQ6"/>
<evidence type="ECO:0000256" key="6">
    <source>
        <dbReference type="ARBA" id="ARBA00022989"/>
    </source>
</evidence>
<evidence type="ECO:0000256" key="1">
    <source>
        <dbReference type="ARBA" id="ARBA00004651"/>
    </source>
</evidence>